<evidence type="ECO:0000313" key="2">
    <source>
        <dbReference type="EMBL" id="ATH95862.1"/>
    </source>
</evidence>
<gene>
    <name evidence="2" type="ORF">COP05_01215</name>
</gene>
<name>A0ABN5DLX1_9MICO</name>
<reference evidence="2 3" key="1">
    <citation type="journal article" date="2016" name="Int. J. Syst. Evol. Microbiol.">
        <title>Dermabacter jinjuensis sp. nov., a novel species of the genus Dermabacter isolated from a clinical specimen.</title>
        <authorList>
            <person name="Park Y.K."/>
            <person name="Lee K.M."/>
            <person name="Lee W.K."/>
            <person name="Cho M.J."/>
            <person name="Lee H.S."/>
            <person name="Cho Y.G."/>
            <person name="Lee Y.C."/>
            <person name="Lee W.K."/>
            <person name="Seong W.K."/>
            <person name="Hwang K.J."/>
        </authorList>
    </citation>
    <scope>NUCLEOTIDE SEQUENCE [LARGE SCALE GENOMIC DNA]</scope>
    <source>
        <strain evidence="2 3">32T</strain>
    </source>
</reference>
<evidence type="ECO:0000256" key="1">
    <source>
        <dbReference type="SAM" id="Coils"/>
    </source>
</evidence>
<accession>A0ABN5DLX1</accession>
<dbReference type="EMBL" id="CP023482">
    <property type="protein sequence ID" value="ATH95862.1"/>
    <property type="molecule type" value="Genomic_DNA"/>
</dbReference>
<keyword evidence="3" id="KW-1185">Reference proteome</keyword>
<proteinExistence type="predicted"/>
<protein>
    <submittedName>
        <fullName evidence="2">Uncharacterized protein</fullName>
    </submittedName>
</protein>
<sequence length="111" mass="12487">MLGTLLGLLATFAVGLFGALAIAYAAWTKKLKPLLTETREAARSAAHELTNNSGGSTRDAVDRIETIALELREDNRQVRREIENHRDYADRNLSEIFRRIYALESANREID</sequence>
<keyword evidence="1" id="KW-0175">Coiled coil</keyword>
<dbReference type="Proteomes" id="UP000815698">
    <property type="component" value="Chromosome"/>
</dbReference>
<organism evidence="2 3">
    <name type="scientific">Dermabacter jinjuensis</name>
    <dbReference type="NCBI Taxonomy" id="1667168"/>
    <lineage>
        <taxon>Bacteria</taxon>
        <taxon>Bacillati</taxon>
        <taxon>Actinomycetota</taxon>
        <taxon>Actinomycetes</taxon>
        <taxon>Micrococcales</taxon>
        <taxon>Dermabacteraceae</taxon>
        <taxon>Dermabacter</taxon>
    </lineage>
</organism>
<feature type="coiled-coil region" evidence="1">
    <location>
        <begin position="61"/>
        <end position="88"/>
    </location>
</feature>
<evidence type="ECO:0000313" key="3">
    <source>
        <dbReference type="Proteomes" id="UP000815698"/>
    </source>
</evidence>